<proteinExistence type="predicted"/>
<dbReference type="GO" id="GO:0000160">
    <property type="term" value="P:phosphorelay signal transduction system"/>
    <property type="evidence" value="ECO:0007669"/>
    <property type="project" value="UniProtKB-KW"/>
</dbReference>
<sequence length="126" mass="13500">FVQCLTMDRNMRSVRVKSDGHGVTSHEISGVELLIGISDTGPGIPAELREKVFYPFFTTKQHGSGIGLAAAQKVAVSHGGIIEISGEEGEGATFLVRLPLAESDVEARLLRRPQHFTSWDAARGGA</sequence>
<dbReference type="Pfam" id="PF02518">
    <property type="entry name" value="HATPase_c"/>
    <property type="match status" value="1"/>
</dbReference>
<comment type="caution">
    <text evidence="8">The sequence shown here is derived from an EMBL/GenBank/DDBJ whole genome shotgun (WGS) entry which is preliminary data.</text>
</comment>
<dbReference type="InterPro" id="IPR036890">
    <property type="entry name" value="HATPase_C_sf"/>
</dbReference>
<dbReference type="PROSITE" id="PS50109">
    <property type="entry name" value="HIS_KIN"/>
    <property type="match status" value="1"/>
</dbReference>
<evidence type="ECO:0000256" key="4">
    <source>
        <dbReference type="ARBA" id="ARBA00022777"/>
    </source>
</evidence>
<dbReference type="PRINTS" id="PR00344">
    <property type="entry name" value="BCTRLSENSOR"/>
</dbReference>
<evidence type="ECO:0000256" key="1">
    <source>
        <dbReference type="ARBA" id="ARBA00022553"/>
    </source>
</evidence>
<evidence type="ECO:0000259" key="7">
    <source>
        <dbReference type="PROSITE" id="PS50109"/>
    </source>
</evidence>
<evidence type="ECO:0000313" key="8">
    <source>
        <dbReference type="EMBL" id="GAF70813.1"/>
    </source>
</evidence>
<keyword evidence="2" id="KW-0808">Transferase</keyword>
<dbReference type="GO" id="GO:0016301">
    <property type="term" value="F:kinase activity"/>
    <property type="evidence" value="ECO:0007669"/>
    <property type="project" value="UniProtKB-KW"/>
</dbReference>
<keyword evidence="6" id="KW-0902">Two-component regulatory system</keyword>
<dbReference type="Gene3D" id="3.30.565.10">
    <property type="entry name" value="Histidine kinase-like ATPase, C-terminal domain"/>
    <property type="match status" value="1"/>
</dbReference>
<evidence type="ECO:0000256" key="5">
    <source>
        <dbReference type="ARBA" id="ARBA00022840"/>
    </source>
</evidence>
<dbReference type="AlphaFoldDB" id="X0RPU8"/>
<gene>
    <name evidence="8" type="ORF">S01H1_17299</name>
</gene>
<dbReference type="InterPro" id="IPR004358">
    <property type="entry name" value="Sig_transdc_His_kin-like_C"/>
</dbReference>
<reference evidence="8" key="1">
    <citation type="journal article" date="2014" name="Front. Microbiol.">
        <title>High frequency of phylogenetically diverse reductive dehalogenase-homologous genes in deep subseafloor sedimentary metagenomes.</title>
        <authorList>
            <person name="Kawai M."/>
            <person name="Futagami T."/>
            <person name="Toyoda A."/>
            <person name="Takaki Y."/>
            <person name="Nishi S."/>
            <person name="Hori S."/>
            <person name="Arai W."/>
            <person name="Tsubouchi T."/>
            <person name="Morono Y."/>
            <person name="Uchiyama I."/>
            <person name="Ito T."/>
            <person name="Fujiyama A."/>
            <person name="Inagaki F."/>
            <person name="Takami H."/>
        </authorList>
    </citation>
    <scope>NUCLEOTIDE SEQUENCE</scope>
    <source>
        <strain evidence="8">Expedition CK06-06</strain>
    </source>
</reference>
<dbReference type="GO" id="GO:0005524">
    <property type="term" value="F:ATP binding"/>
    <property type="evidence" value="ECO:0007669"/>
    <property type="project" value="UniProtKB-KW"/>
</dbReference>
<keyword evidence="1" id="KW-0597">Phosphoprotein</keyword>
<dbReference type="InterPro" id="IPR005467">
    <property type="entry name" value="His_kinase_dom"/>
</dbReference>
<evidence type="ECO:0000256" key="6">
    <source>
        <dbReference type="ARBA" id="ARBA00023012"/>
    </source>
</evidence>
<organism evidence="8">
    <name type="scientific">marine sediment metagenome</name>
    <dbReference type="NCBI Taxonomy" id="412755"/>
    <lineage>
        <taxon>unclassified sequences</taxon>
        <taxon>metagenomes</taxon>
        <taxon>ecological metagenomes</taxon>
    </lineage>
</organism>
<dbReference type="InterPro" id="IPR003594">
    <property type="entry name" value="HATPase_dom"/>
</dbReference>
<evidence type="ECO:0000256" key="2">
    <source>
        <dbReference type="ARBA" id="ARBA00022679"/>
    </source>
</evidence>
<dbReference type="PANTHER" id="PTHR43065">
    <property type="entry name" value="SENSOR HISTIDINE KINASE"/>
    <property type="match status" value="1"/>
</dbReference>
<dbReference type="PANTHER" id="PTHR43065:SF10">
    <property type="entry name" value="PEROXIDE STRESS-ACTIVATED HISTIDINE KINASE MAK3"/>
    <property type="match status" value="1"/>
</dbReference>
<accession>X0RPU8</accession>
<dbReference type="SUPFAM" id="SSF55874">
    <property type="entry name" value="ATPase domain of HSP90 chaperone/DNA topoisomerase II/histidine kinase"/>
    <property type="match status" value="1"/>
</dbReference>
<keyword evidence="4" id="KW-0418">Kinase</keyword>
<evidence type="ECO:0000256" key="3">
    <source>
        <dbReference type="ARBA" id="ARBA00022741"/>
    </source>
</evidence>
<protein>
    <recommendedName>
        <fullName evidence="7">Histidine kinase domain-containing protein</fullName>
    </recommendedName>
</protein>
<name>X0RPU8_9ZZZZ</name>
<feature type="non-terminal residue" evidence="8">
    <location>
        <position position="1"/>
    </location>
</feature>
<keyword evidence="3" id="KW-0547">Nucleotide-binding</keyword>
<feature type="domain" description="Histidine kinase" evidence="7">
    <location>
        <begin position="33"/>
        <end position="102"/>
    </location>
</feature>
<keyword evidence="5" id="KW-0067">ATP-binding</keyword>
<dbReference type="SMART" id="SM00387">
    <property type="entry name" value="HATPase_c"/>
    <property type="match status" value="1"/>
</dbReference>
<dbReference type="EMBL" id="BARS01009168">
    <property type="protein sequence ID" value="GAF70813.1"/>
    <property type="molecule type" value="Genomic_DNA"/>
</dbReference>